<gene>
    <name evidence="1" type="ORF">CTLFYP3_00409</name>
</gene>
<organism evidence="1">
    <name type="scientific">Clostridium tertium</name>
    <dbReference type="NCBI Taxonomy" id="1559"/>
    <lineage>
        <taxon>Bacteria</taxon>
        <taxon>Bacillati</taxon>
        <taxon>Bacillota</taxon>
        <taxon>Clostridia</taxon>
        <taxon>Eubacteriales</taxon>
        <taxon>Clostridiaceae</taxon>
        <taxon>Clostridium</taxon>
    </lineage>
</organism>
<name>A0A6N2YNF1_9CLOT</name>
<evidence type="ECO:0000313" key="1">
    <source>
        <dbReference type="EMBL" id="VYT67617.1"/>
    </source>
</evidence>
<reference evidence="1" key="1">
    <citation type="submission" date="2019-11" db="EMBL/GenBank/DDBJ databases">
        <authorList>
            <person name="Feng L."/>
        </authorList>
    </citation>
    <scope>NUCLEOTIDE SEQUENCE</scope>
    <source>
        <strain evidence="1">CTertiumLFYP3</strain>
    </source>
</reference>
<dbReference type="AlphaFoldDB" id="A0A6N2YNF1"/>
<sequence length="195" mass="21655">MRKILLSISLVIILMISLIGCSSKGESTDTNNDSISSEENLFNVKVTLPSIFFETADTSTIESEGKAKGIHDVLVNENGSVTYTMNKKTHRALLDELKTNTDEMISDTLADKDTYSSFDKIEYNDDLTKFNIYVDSSKFNPFESFSALTFYLSGNIYQAMNSVDECNIKTIVNFIDKNTNEVIESGDSSKIGSAQ</sequence>
<dbReference type="EMBL" id="CACRTO010000005">
    <property type="protein sequence ID" value="VYT67617.1"/>
    <property type="molecule type" value="Genomic_DNA"/>
</dbReference>
<proteinExistence type="predicted"/>
<dbReference type="PROSITE" id="PS51257">
    <property type="entry name" value="PROKAR_LIPOPROTEIN"/>
    <property type="match status" value="1"/>
</dbReference>
<dbReference type="RefSeq" id="WP_156624486.1">
    <property type="nucleotide sequence ID" value="NZ_CACRTO010000005.1"/>
</dbReference>
<accession>A0A6N2YNF1</accession>
<protein>
    <submittedName>
        <fullName evidence="1">Uncharacterized protein</fullName>
    </submittedName>
</protein>